<dbReference type="InterPro" id="IPR011990">
    <property type="entry name" value="TPR-like_helical_dom_sf"/>
</dbReference>
<dbReference type="InterPro" id="IPR041656">
    <property type="entry name" value="TPR_5"/>
</dbReference>
<reference evidence="2 3" key="1">
    <citation type="journal article" date="2019" name="Int. J. Syst. Evol. Microbiol.">
        <title>The Global Catalogue of Microorganisms (GCM) 10K type strain sequencing project: providing services to taxonomists for standard genome sequencing and annotation.</title>
        <authorList>
            <consortium name="The Broad Institute Genomics Platform"/>
            <consortium name="The Broad Institute Genome Sequencing Center for Infectious Disease"/>
            <person name="Wu L."/>
            <person name="Ma J."/>
        </authorList>
    </citation>
    <scope>NUCLEOTIDE SEQUENCE [LARGE SCALE GENOMIC DNA]</scope>
    <source>
        <strain evidence="2 3">JCM 14322</strain>
    </source>
</reference>
<dbReference type="Proteomes" id="UP001500002">
    <property type="component" value="Unassembled WGS sequence"/>
</dbReference>
<proteinExistence type="predicted"/>
<protein>
    <submittedName>
        <fullName evidence="2">Tetratricopeptide repeat protein</fullName>
    </submittedName>
</protein>
<dbReference type="RefSeq" id="WP_344296896.1">
    <property type="nucleotide sequence ID" value="NZ_BAAANJ010000015.1"/>
</dbReference>
<organism evidence="2 3">
    <name type="scientific">Agromyces neolithicus</name>
    <dbReference type="NCBI Taxonomy" id="269420"/>
    <lineage>
        <taxon>Bacteria</taxon>
        <taxon>Bacillati</taxon>
        <taxon>Actinomycetota</taxon>
        <taxon>Actinomycetes</taxon>
        <taxon>Micrococcales</taxon>
        <taxon>Microbacteriaceae</taxon>
        <taxon>Agromyces</taxon>
    </lineage>
</organism>
<dbReference type="Gene3D" id="1.25.40.10">
    <property type="entry name" value="Tetratricopeptide repeat domain"/>
    <property type="match status" value="1"/>
</dbReference>
<feature type="domain" description="Tetratrico peptide repeat group 5" evidence="1">
    <location>
        <begin position="39"/>
        <end position="156"/>
    </location>
</feature>
<dbReference type="Pfam" id="PF12688">
    <property type="entry name" value="TPR_5"/>
    <property type="match status" value="1"/>
</dbReference>
<name>A0ABN2MAS3_9MICO</name>
<gene>
    <name evidence="2" type="ORF">GCM10009749_27570</name>
</gene>
<evidence type="ECO:0000313" key="2">
    <source>
        <dbReference type="EMBL" id="GAA1816283.1"/>
    </source>
</evidence>
<comment type="caution">
    <text evidence="2">The sequence shown here is derived from an EMBL/GenBank/DDBJ whole genome shotgun (WGS) entry which is preliminary data.</text>
</comment>
<accession>A0ABN2MAS3</accession>
<sequence length="160" mass="17115">MSDWQQRIDAIWARADELGDAEVMRRIDELAGERPEHDPHALFEQAGARDSAGLETEAEPLYTAAIANGLTGAERVQAHIQLASTIRNLGRPLESIALLDAIAPEAGELHDAVVAFRALALVDAGEARRAASDALAALAPHLPRYRRSLTAYAFALAASA</sequence>
<dbReference type="EMBL" id="BAAANJ010000015">
    <property type="protein sequence ID" value="GAA1816283.1"/>
    <property type="molecule type" value="Genomic_DNA"/>
</dbReference>
<keyword evidence="3" id="KW-1185">Reference proteome</keyword>
<evidence type="ECO:0000313" key="3">
    <source>
        <dbReference type="Proteomes" id="UP001500002"/>
    </source>
</evidence>
<evidence type="ECO:0000259" key="1">
    <source>
        <dbReference type="Pfam" id="PF12688"/>
    </source>
</evidence>